<dbReference type="InterPro" id="IPR002477">
    <property type="entry name" value="Peptidoglycan-bd-like"/>
</dbReference>
<feature type="region of interest" description="Disordered" evidence="1">
    <location>
        <begin position="1"/>
        <end position="29"/>
    </location>
</feature>
<dbReference type="STRING" id="504800.SAMN04488085_10373"/>
<name>A0A1I4BJI5_9ACTN</name>
<dbReference type="Pfam" id="PF01471">
    <property type="entry name" value="PG_binding_1"/>
    <property type="match status" value="1"/>
</dbReference>
<reference evidence="3 4" key="1">
    <citation type="submission" date="2016-10" db="EMBL/GenBank/DDBJ databases">
        <authorList>
            <person name="de Groot N.N."/>
        </authorList>
    </citation>
    <scope>NUCLEOTIDE SEQUENCE [LARGE SCALE GENOMIC DNA]</scope>
    <source>
        <strain evidence="3 4">DSM 45317</strain>
    </source>
</reference>
<sequence length="433" mass="46059">MAVTAAVSRRLPTTTRRVSRRRPSRTAGPTGLLWLQRTAGNAATSRLMTQRTIVDDLGRVLAGGAAALKKALSPPLKAGDTGPSVLSLQQSLNRVGAALIEDSIFGTRTKAAVAAFQRDHGVRPARGAGTVDEATWDALRLGGRATASAVPGQGSTESWAAMPAQRRADFRTLGYTAATWRSKTPPLAGLLPYALLSEKQRAAATRLGYTRESWRANRDTTAGTAAKGFAAEEAAAKRKAGARVLPAKYVGSLRAKAMIAAEFGADVDIQLAKVHLLTEAEMKKAYEGYYGAGSYTPINGFTVKPDIYLNNSSIWAGTTVHESLHVQEHGTWDAFAYQPTSAFGEGATTILTELVMTRHEQPVTHHPYAAEVALVRKMNTHAGLDKMRAAYFQGATGDYRTGVTGGLKPGTTWAQFRALVDAGALAAAQARLK</sequence>
<evidence type="ECO:0000256" key="1">
    <source>
        <dbReference type="SAM" id="MobiDB-lite"/>
    </source>
</evidence>
<accession>A0A1I4BJI5</accession>
<dbReference type="InterPro" id="IPR036366">
    <property type="entry name" value="PGBDSf"/>
</dbReference>
<dbReference type="Gene3D" id="1.10.101.10">
    <property type="entry name" value="PGBD-like superfamily/PGBD"/>
    <property type="match status" value="1"/>
</dbReference>
<gene>
    <name evidence="3" type="ORF">SAMN04488085_10373</name>
</gene>
<dbReference type="InterPro" id="IPR036365">
    <property type="entry name" value="PGBD-like_sf"/>
</dbReference>
<dbReference type="InParanoid" id="A0A1I4BJI5"/>
<protein>
    <submittedName>
        <fullName evidence="3">Putative peptidoglycan binding domain-containing protein</fullName>
    </submittedName>
</protein>
<dbReference type="Proteomes" id="UP000199152">
    <property type="component" value="Unassembled WGS sequence"/>
</dbReference>
<proteinExistence type="predicted"/>
<dbReference type="EMBL" id="FOSW01000003">
    <property type="protein sequence ID" value="SFK68945.1"/>
    <property type="molecule type" value="Genomic_DNA"/>
</dbReference>
<keyword evidence="4" id="KW-1185">Reference proteome</keyword>
<evidence type="ECO:0000313" key="4">
    <source>
        <dbReference type="Proteomes" id="UP000199152"/>
    </source>
</evidence>
<dbReference type="SUPFAM" id="SSF47090">
    <property type="entry name" value="PGBD-like"/>
    <property type="match status" value="1"/>
</dbReference>
<feature type="domain" description="Peptidoglycan binding-like" evidence="2">
    <location>
        <begin position="81"/>
        <end position="139"/>
    </location>
</feature>
<dbReference type="AlphaFoldDB" id="A0A1I4BJI5"/>
<organism evidence="3 4">
    <name type="scientific">Geodermatophilus ruber</name>
    <dbReference type="NCBI Taxonomy" id="504800"/>
    <lineage>
        <taxon>Bacteria</taxon>
        <taxon>Bacillati</taxon>
        <taxon>Actinomycetota</taxon>
        <taxon>Actinomycetes</taxon>
        <taxon>Geodermatophilales</taxon>
        <taxon>Geodermatophilaceae</taxon>
        <taxon>Geodermatophilus</taxon>
    </lineage>
</organism>
<feature type="compositionally biased region" description="Low complexity" evidence="1">
    <location>
        <begin position="7"/>
        <end position="16"/>
    </location>
</feature>
<evidence type="ECO:0000259" key="2">
    <source>
        <dbReference type="Pfam" id="PF01471"/>
    </source>
</evidence>
<evidence type="ECO:0000313" key="3">
    <source>
        <dbReference type="EMBL" id="SFK68945.1"/>
    </source>
</evidence>